<protein>
    <submittedName>
        <fullName evidence="2">Putative transposase YdaD</fullName>
    </submittedName>
</protein>
<dbReference type="AlphaFoldDB" id="A0A2K8SG05"/>
<dbReference type="PANTHER" id="PTHR34613">
    <property type="entry name" value="SLL0800 PROTEIN"/>
    <property type="match status" value="1"/>
</dbReference>
<dbReference type="PANTHER" id="PTHR34613:SF1">
    <property type="entry name" value="SLL6017 PROTEIN"/>
    <property type="match status" value="1"/>
</dbReference>
<dbReference type="KEGG" id="nfl:COO91_00186"/>
<gene>
    <name evidence="2" type="ORF">COO91_00186</name>
</gene>
<evidence type="ECO:0000259" key="1">
    <source>
        <dbReference type="Pfam" id="PF14261"/>
    </source>
</evidence>
<dbReference type="Pfam" id="PF14261">
    <property type="entry name" value="DUF4351"/>
    <property type="match status" value="1"/>
</dbReference>
<dbReference type="RefSeq" id="WP_100896988.1">
    <property type="nucleotide sequence ID" value="NZ_CAWNNC010000001.1"/>
</dbReference>
<name>A0A2K8SG05_9NOSO</name>
<keyword evidence="3" id="KW-1185">Reference proteome</keyword>
<dbReference type="OrthoDB" id="510169at2"/>
<dbReference type="InterPro" id="IPR010106">
    <property type="entry name" value="RpnA"/>
</dbReference>
<evidence type="ECO:0000313" key="2">
    <source>
        <dbReference type="EMBL" id="AUB34366.1"/>
    </source>
</evidence>
<dbReference type="EMBL" id="CP024785">
    <property type="protein sequence ID" value="AUB34366.1"/>
    <property type="molecule type" value="Genomic_DNA"/>
</dbReference>
<sequence>MFDNVCRFLAESFSADFATWLLGESIALTQLSPSELSLEPIRADALILLQSDEIVLHIEFQTEAKAEIPFRMTDYRLRVYRRFPQKRMHQVVIYLQPTTSELVQQTAFVLENTRHEFGVIRLWEQPSEIFLNTPGLLPFATLSQTEDKTRILQQVAEVIEQINDTRTQSNIAASTAILAGLVLNKELIKRLLRSDAMRESVIYQDIQQEKALSIIIRQLRRKIGTVPPAQLLKIQALDSTHLDDLAEALLDFSSLTDLEAWLAQNQS</sequence>
<dbReference type="InterPro" id="IPR025587">
    <property type="entry name" value="DUF4351"/>
</dbReference>
<feature type="domain" description="DUF4351" evidence="1">
    <location>
        <begin position="204"/>
        <end position="262"/>
    </location>
</feature>
<proteinExistence type="predicted"/>
<reference evidence="2 3" key="1">
    <citation type="submission" date="2017-11" db="EMBL/GenBank/DDBJ databases">
        <title>Complete genome of a free-living desiccation-tolerant cyanobacterium and its photosynthetic adaptation to extreme terrestrial habitat.</title>
        <authorList>
            <person name="Shang J."/>
        </authorList>
    </citation>
    <scope>NUCLEOTIDE SEQUENCE [LARGE SCALE GENOMIC DNA]</scope>
    <source>
        <strain evidence="2 3">CCNUN1</strain>
    </source>
</reference>
<organism evidence="2 3">
    <name type="scientific">Nostoc flagelliforme CCNUN1</name>
    <dbReference type="NCBI Taxonomy" id="2038116"/>
    <lineage>
        <taxon>Bacteria</taxon>
        <taxon>Bacillati</taxon>
        <taxon>Cyanobacteriota</taxon>
        <taxon>Cyanophyceae</taxon>
        <taxon>Nostocales</taxon>
        <taxon>Nostocaceae</taxon>
        <taxon>Nostoc</taxon>
    </lineage>
</organism>
<accession>A0A2K8SG05</accession>
<dbReference type="NCBIfam" id="TIGR01784">
    <property type="entry name" value="T_den_put_tspse"/>
    <property type="match status" value="1"/>
</dbReference>
<evidence type="ECO:0000313" key="3">
    <source>
        <dbReference type="Proteomes" id="UP000232003"/>
    </source>
</evidence>
<dbReference type="Proteomes" id="UP000232003">
    <property type="component" value="Chromosome"/>
</dbReference>